<evidence type="ECO:0000256" key="1">
    <source>
        <dbReference type="SAM" id="MobiDB-lite"/>
    </source>
</evidence>
<evidence type="ECO:0000313" key="3">
    <source>
        <dbReference type="EMBL" id="EOB00410.1"/>
    </source>
</evidence>
<evidence type="ECO:0000256" key="2">
    <source>
        <dbReference type="SAM" id="SignalP"/>
    </source>
</evidence>
<keyword evidence="4" id="KW-1185">Reference proteome</keyword>
<proteinExistence type="predicted"/>
<dbReference type="EMBL" id="KB743197">
    <property type="protein sequence ID" value="EOB00410.1"/>
    <property type="molecule type" value="Genomic_DNA"/>
</dbReference>
<feature type="chain" id="PRO_5004354731" evidence="2">
    <location>
        <begin position="22"/>
        <end position="237"/>
    </location>
</feature>
<organism evidence="3 4">
    <name type="scientific">Anas platyrhynchos</name>
    <name type="common">Mallard</name>
    <name type="synonym">Anas boschas</name>
    <dbReference type="NCBI Taxonomy" id="8839"/>
    <lineage>
        <taxon>Eukaryota</taxon>
        <taxon>Metazoa</taxon>
        <taxon>Chordata</taxon>
        <taxon>Craniata</taxon>
        <taxon>Vertebrata</taxon>
        <taxon>Euteleostomi</taxon>
        <taxon>Archelosauria</taxon>
        <taxon>Archosauria</taxon>
        <taxon>Dinosauria</taxon>
        <taxon>Saurischia</taxon>
        <taxon>Theropoda</taxon>
        <taxon>Coelurosauria</taxon>
        <taxon>Aves</taxon>
        <taxon>Neognathae</taxon>
        <taxon>Galloanserae</taxon>
        <taxon>Anseriformes</taxon>
        <taxon>Anatidae</taxon>
        <taxon>Anatinae</taxon>
        <taxon>Anas</taxon>
    </lineage>
</organism>
<sequence length="237" mass="25540">MAGAAWNALQALRWALHAVASSWQMCPFRRTAASGGTSITSHSCRSPGLPANQVQAHINQDLLKSGCIQILAGNKLKQFPLRNGVSQQKIRQVVNPTLMLCKSICGADKYTGGKQGFLFEDARPNYQVGDHAATAGEWKSPSIKKSLPGSQIYPHKPISADGDTVRRRTACLVAALPKMRKGRGPAFLWHSGKAPGALQEGLDAPNVSPSRRREQEEQQGSKHPHPAEQGSGGHWGL</sequence>
<dbReference type="Proteomes" id="UP000296049">
    <property type="component" value="Unassembled WGS sequence"/>
</dbReference>
<gene>
    <name evidence="3" type="ORF">Anapl_00722</name>
</gene>
<feature type="compositionally biased region" description="Basic and acidic residues" evidence="1">
    <location>
        <begin position="211"/>
        <end position="220"/>
    </location>
</feature>
<feature type="region of interest" description="Disordered" evidence="1">
    <location>
        <begin position="187"/>
        <end position="237"/>
    </location>
</feature>
<protein>
    <submittedName>
        <fullName evidence="3">Uncharacterized protein</fullName>
    </submittedName>
</protein>
<name>R0LFU9_ANAPL</name>
<reference evidence="4" key="1">
    <citation type="journal article" date="2013" name="Nat. Genet.">
        <title>The duck genome and transcriptome provide insight into an avian influenza virus reservoir species.</title>
        <authorList>
            <person name="Huang Y."/>
            <person name="Li Y."/>
            <person name="Burt D.W."/>
            <person name="Chen H."/>
            <person name="Zhang Y."/>
            <person name="Qian W."/>
            <person name="Kim H."/>
            <person name="Gan S."/>
            <person name="Zhao Y."/>
            <person name="Li J."/>
            <person name="Yi K."/>
            <person name="Feng H."/>
            <person name="Zhu P."/>
            <person name="Li B."/>
            <person name="Liu Q."/>
            <person name="Fairley S."/>
            <person name="Magor K.E."/>
            <person name="Du Z."/>
            <person name="Hu X."/>
            <person name="Goodman L."/>
            <person name="Tafer H."/>
            <person name="Vignal A."/>
            <person name="Lee T."/>
            <person name="Kim K.W."/>
            <person name="Sheng Z."/>
            <person name="An Y."/>
            <person name="Searle S."/>
            <person name="Herrero J."/>
            <person name="Groenen M.A."/>
            <person name="Crooijmans R.P."/>
            <person name="Faraut T."/>
            <person name="Cai Q."/>
            <person name="Webster R.G."/>
            <person name="Aldridge J.R."/>
            <person name="Warren W.C."/>
            <person name="Bartschat S."/>
            <person name="Kehr S."/>
            <person name="Marz M."/>
            <person name="Stadler P.F."/>
            <person name="Smith J."/>
            <person name="Kraus R.H."/>
            <person name="Zhao Y."/>
            <person name="Ren L."/>
            <person name="Fei J."/>
            <person name="Morisson M."/>
            <person name="Kaiser P."/>
            <person name="Griffin D.K."/>
            <person name="Rao M."/>
            <person name="Pitel F."/>
            <person name="Wang J."/>
            <person name="Li N."/>
        </authorList>
    </citation>
    <scope>NUCLEOTIDE SEQUENCE [LARGE SCALE GENOMIC DNA]</scope>
</reference>
<dbReference type="AlphaFoldDB" id="R0LFU9"/>
<feature type="signal peptide" evidence="2">
    <location>
        <begin position="1"/>
        <end position="21"/>
    </location>
</feature>
<accession>R0LFU9</accession>
<evidence type="ECO:0000313" key="4">
    <source>
        <dbReference type="Proteomes" id="UP000296049"/>
    </source>
</evidence>
<keyword evidence="2" id="KW-0732">Signal</keyword>